<evidence type="ECO:0000256" key="1">
    <source>
        <dbReference type="SAM" id="Phobius"/>
    </source>
</evidence>
<gene>
    <name evidence="2" type="ORF">SAMN05443507_11317</name>
</gene>
<dbReference type="STRING" id="1830138.SAMN05443507_11317"/>
<organism evidence="2 3">
    <name type="scientific">Alicyclobacillus tolerans</name>
    <dbReference type="NCBI Taxonomy" id="90970"/>
    <lineage>
        <taxon>Bacteria</taxon>
        <taxon>Bacillati</taxon>
        <taxon>Bacillota</taxon>
        <taxon>Bacilli</taxon>
        <taxon>Bacillales</taxon>
        <taxon>Alicyclobacillaceae</taxon>
        <taxon>Alicyclobacillus</taxon>
    </lineage>
</organism>
<protein>
    <submittedName>
        <fullName evidence="2">Stage III sporulation protein AE</fullName>
    </submittedName>
</protein>
<reference evidence="3" key="1">
    <citation type="submission" date="2016-11" db="EMBL/GenBank/DDBJ databases">
        <authorList>
            <person name="Varghese N."/>
            <person name="Submissions S."/>
        </authorList>
    </citation>
    <scope>NUCLEOTIDE SEQUENCE [LARGE SCALE GENOMIC DNA]</scope>
    <source>
        <strain evidence="3">USBA-503</strain>
    </source>
</reference>
<evidence type="ECO:0000313" key="3">
    <source>
        <dbReference type="Proteomes" id="UP000184016"/>
    </source>
</evidence>
<feature type="transmembrane region" description="Helical" evidence="1">
    <location>
        <begin position="207"/>
        <end position="228"/>
    </location>
</feature>
<feature type="transmembrane region" description="Helical" evidence="1">
    <location>
        <begin position="110"/>
        <end position="130"/>
    </location>
</feature>
<name>A0A1M6S3S8_9BACL</name>
<feature type="transmembrane region" description="Helical" evidence="1">
    <location>
        <begin position="323"/>
        <end position="344"/>
    </location>
</feature>
<feature type="transmembrane region" description="Helical" evidence="1">
    <location>
        <begin position="370"/>
        <end position="399"/>
    </location>
</feature>
<dbReference type="OrthoDB" id="2373222at2"/>
<feature type="transmembrane region" description="Helical" evidence="1">
    <location>
        <begin position="176"/>
        <end position="200"/>
    </location>
</feature>
<dbReference type="InterPro" id="IPR014194">
    <property type="entry name" value="Spore_III_AE"/>
</dbReference>
<dbReference type="EMBL" id="FRAF01000013">
    <property type="protein sequence ID" value="SHK39299.1"/>
    <property type="molecule type" value="Genomic_DNA"/>
</dbReference>
<evidence type="ECO:0000313" key="2">
    <source>
        <dbReference type="EMBL" id="SHK39299.1"/>
    </source>
</evidence>
<accession>A0A1M6S3S8</accession>
<dbReference type="Pfam" id="PF09546">
    <property type="entry name" value="Spore_III_AE"/>
    <property type="match status" value="1"/>
</dbReference>
<feature type="transmembrane region" description="Helical" evidence="1">
    <location>
        <begin position="248"/>
        <end position="269"/>
    </location>
</feature>
<keyword evidence="1" id="KW-0472">Membrane</keyword>
<dbReference type="RefSeq" id="WP_072874179.1">
    <property type="nucleotide sequence ID" value="NZ_FRAF01000013.1"/>
</dbReference>
<proteinExistence type="predicted"/>
<keyword evidence="1" id="KW-0812">Transmembrane</keyword>
<keyword evidence="1" id="KW-1133">Transmembrane helix</keyword>
<sequence length="402" mass="42526">MSVSSLRRISLLGLSILICIGLQALGYKVMADPLTETAAQTIHQAALAQIDKLPTDSLDQFWRNLMSQYNGYLPDIQGTSLLRAVFDGGFHPSHLLAGLSKYFLDAVLDHARLVGGILILAVLASVLETMQTAFEQKAVSQIAYAVIFLVLLVLAIGSFTEAVGTAKHAIETMDHFMLATIPLAVALLAASGSVATAAFFQPMMLFVVHLITNVVFFLIFPLIFFSAILDVTSSLSTRYSLTRLAALLRMTGLAMLSLCMTTFLGVVTVRGIGKGIVDGVTLRAVKYSVGTFVPVIGKAVADASETVLSASLLVKNAVGMTGLLLIALIAIFPALKLLAMAFIYSGSAALMQPLGESAILDCLATLAKSLLLVFGCVLAVALMFFLAICILLASANVAVMMA</sequence>
<dbReference type="NCBIfam" id="TIGR02829">
    <property type="entry name" value="spore_III_AE"/>
    <property type="match status" value="1"/>
</dbReference>
<dbReference type="AlphaFoldDB" id="A0A1M6S3S8"/>
<dbReference type="Proteomes" id="UP000184016">
    <property type="component" value="Unassembled WGS sequence"/>
</dbReference>
<keyword evidence="3" id="KW-1185">Reference proteome</keyword>
<feature type="transmembrane region" description="Helical" evidence="1">
    <location>
        <begin position="142"/>
        <end position="164"/>
    </location>
</feature>